<reference evidence="1" key="2">
    <citation type="submission" date="2020-06" db="EMBL/GenBank/DDBJ databases">
        <authorList>
            <person name="Sheffer M."/>
        </authorList>
    </citation>
    <scope>NUCLEOTIDE SEQUENCE</scope>
</reference>
<dbReference type="AlphaFoldDB" id="A0A8T0EBK7"/>
<organism evidence="1 2">
    <name type="scientific">Argiope bruennichi</name>
    <name type="common">Wasp spider</name>
    <name type="synonym">Aranea bruennichi</name>
    <dbReference type="NCBI Taxonomy" id="94029"/>
    <lineage>
        <taxon>Eukaryota</taxon>
        <taxon>Metazoa</taxon>
        <taxon>Ecdysozoa</taxon>
        <taxon>Arthropoda</taxon>
        <taxon>Chelicerata</taxon>
        <taxon>Arachnida</taxon>
        <taxon>Araneae</taxon>
        <taxon>Araneomorphae</taxon>
        <taxon>Entelegynae</taxon>
        <taxon>Araneoidea</taxon>
        <taxon>Araneidae</taxon>
        <taxon>Argiope</taxon>
    </lineage>
</organism>
<comment type="caution">
    <text evidence="1">The sequence shown here is derived from an EMBL/GenBank/DDBJ whole genome shotgun (WGS) entry which is preliminary data.</text>
</comment>
<accession>A0A8T0EBK7</accession>
<dbReference type="Proteomes" id="UP000807504">
    <property type="component" value="Unassembled WGS sequence"/>
</dbReference>
<sequence>MADDKAENFTRCLLKDIVGSFCAAMELKIEIPPELEEDRCVPKYFHAEIVEFSKPFVSELIADISLMPVLLYSSDDFFKRFTHSVSLKLSEGEDEQISFLKVTAFLVTLSITLFLNVCYRPFDDIPGIYHRMLKDHLSTKFYMEGRFDVITLKCRELKDDAKWKSESIDEMRKYILESCDRELAATEISPDSFEQKTCNIRILDLRNQPKQSDSDTFKCKYCGIDCLVLLKVFFQPRFKCKPEF</sequence>
<evidence type="ECO:0000313" key="2">
    <source>
        <dbReference type="Proteomes" id="UP000807504"/>
    </source>
</evidence>
<reference evidence="1" key="1">
    <citation type="journal article" date="2020" name="bioRxiv">
        <title>Chromosome-level reference genome of the European wasp spider Argiope bruennichi: a resource for studies on range expansion and evolutionary adaptation.</title>
        <authorList>
            <person name="Sheffer M.M."/>
            <person name="Hoppe A."/>
            <person name="Krehenwinkel H."/>
            <person name="Uhl G."/>
            <person name="Kuss A.W."/>
            <person name="Jensen L."/>
            <person name="Jensen C."/>
            <person name="Gillespie R.G."/>
            <person name="Hoff K.J."/>
            <person name="Prost S."/>
        </authorList>
    </citation>
    <scope>NUCLEOTIDE SEQUENCE</scope>
</reference>
<name>A0A8T0EBK7_ARGBR</name>
<proteinExistence type="predicted"/>
<evidence type="ECO:0000313" key="1">
    <source>
        <dbReference type="EMBL" id="KAF8770030.1"/>
    </source>
</evidence>
<dbReference type="EMBL" id="JABXBU010002228">
    <property type="protein sequence ID" value="KAF8770030.1"/>
    <property type="molecule type" value="Genomic_DNA"/>
</dbReference>
<protein>
    <submittedName>
        <fullName evidence="1">Uncharacterized protein</fullName>
    </submittedName>
</protein>
<keyword evidence="2" id="KW-1185">Reference proteome</keyword>
<gene>
    <name evidence="1" type="ORF">HNY73_017604</name>
</gene>